<comment type="caution">
    <text evidence="8">The sequence shown here is derived from an EMBL/GenBank/DDBJ whole genome shotgun (WGS) entry which is preliminary data.</text>
</comment>
<feature type="transmembrane region" description="Helical" evidence="6">
    <location>
        <begin position="103"/>
        <end position="132"/>
    </location>
</feature>
<evidence type="ECO:0000256" key="1">
    <source>
        <dbReference type="ARBA" id="ARBA00004651"/>
    </source>
</evidence>
<evidence type="ECO:0000313" key="9">
    <source>
        <dbReference type="Proteomes" id="UP000749311"/>
    </source>
</evidence>
<evidence type="ECO:0000256" key="6">
    <source>
        <dbReference type="SAM" id="Phobius"/>
    </source>
</evidence>
<feature type="domain" description="Major facilitator superfamily (MFS) profile" evidence="7">
    <location>
        <begin position="1"/>
        <end position="421"/>
    </location>
</feature>
<feature type="transmembrane region" description="Helical" evidence="6">
    <location>
        <begin position="37"/>
        <end position="57"/>
    </location>
</feature>
<dbReference type="InterPro" id="IPR036259">
    <property type="entry name" value="MFS_trans_sf"/>
</dbReference>
<evidence type="ECO:0000256" key="5">
    <source>
        <dbReference type="ARBA" id="ARBA00023136"/>
    </source>
</evidence>
<dbReference type="Gene3D" id="1.20.1250.20">
    <property type="entry name" value="MFS general substrate transporter like domains"/>
    <property type="match status" value="1"/>
</dbReference>
<dbReference type="SUPFAM" id="SSF103473">
    <property type="entry name" value="MFS general substrate transporter"/>
    <property type="match status" value="1"/>
</dbReference>
<feature type="transmembrane region" description="Helical" evidence="6">
    <location>
        <begin position="255"/>
        <end position="274"/>
    </location>
</feature>
<keyword evidence="2" id="KW-1003">Cell membrane</keyword>
<dbReference type="Pfam" id="PF07690">
    <property type="entry name" value="MFS_1"/>
    <property type="match status" value="1"/>
</dbReference>
<dbReference type="Proteomes" id="UP000749311">
    <property type="component" value="Unassembled WGS sequence"/>
</dbReference>
<reference evidence="8 9" key="1">
    <citation type="submission" date="2020-02" db="EMBL/GenBank/DDBJ databases">
        <title>Sequencing the genomes of 1000 actinobacteria strains.</title>
        <authorList>
            <person name="Klenk H.-P."/>
        </authorList>
    </citation>
    <scope>NUCLEOTIDE SEQUENCE [LARGE SCALE GENOMIC DNA]</scope>
    <source>
        <strain evidence="8 9">DSM 19609</strain>
    </source>
</reference>
<feature type="transmembrane region" description="Helical" evidence="6">
    <location>
        <begin position="286"/>
        <end position="303"/>
    </location>
</feature>
<feature type="transmembrane region" description="Helical" evidence="6">
    <location>
        <begin position="309"/>
        <end position="326"/>
    </location>
</feature>
<evidence type="ECO:0000313" key="8">
    <source>
        <dbReference type="EMBL" id="NIH58248.1"/>
    </source>
</evidence>
<feature type="transmembrane region" description="Helical" evidence="6">
    <location>
        <begin position="170"/>
        <end position="190"/>
    </location>
</feature>
<keyword evidence="4 6" id="KW-1133">Transmembrane helix</keyword>
<feature type="transmembrane region" description="Helical" evidence="6">
    <location>
        <begin position="12"/>
        <end position="31"/>
    </location>
</feature>
<dbReference type="InterPro" id="IPR011701">
    <property type="entry name" value="MFS"/>
</dbReference>
<dbReference type="RefSeq" id="WP_167170231.1">
    <property type="nucleotide sequence ID" value="NZ_BAAAOO010000009.1"/>
</dbReference>
<feature type="transmembrane region" description="Helical" evidence="6">
    <location>
        <begin position="395"/>
        <end position="416"/>
    </location>
</feature>
<name>A0ABX0SIM4_9ACTN</name>
<feature type="transmembrane region" description="Helical" evidence="6">
    <location>
        <begin position="69"/>
        <end position="91"/>
    </location>
</feature>
<dbReference type="EMBL" id="JAAMOZ010000002">
    <property type="protein sequence ID" value="NIH58248.1"/>
    <property type="molecule type" value="Genomic_DNA"/>
</dbReference>
<evidence type="ECO:0000259" key="7">
    <source>
        <dbReference type="PROSITE" id="PS50850"/>
    </source>
</evidence>
<dbReference type="PANTHER" id="PTHR23513">
    <property type="entry name" value="INTEGRAL MEMBRANE EFFLUX PROTEIN-RELATED"/>
    <property type="match status" value="1"/>
</dbReference>
<keyword evidence="3 6" id="KW-0812">Transmembrane</keyword>
<feature type="transmembrane region" description="Helical" evidence="6">
    <location>
        <begin position="211"/>
        <end position="235"/>
    </location>
</feature>
<dbReference type="InterPro" id="IPR020846">
    <property type="entry name" value="MFS_dom"/>
</dbReference>
<gene>
    <name evidence="8" type="ORF">FB473_002940</name>
</gene>
<comment type="subcellular location">
    <subcellularLocation>
        <location evidence="1">Cell membrane</location>
        <topology evidence="1">Multi-pass membrane protein</topology>
    </subcellularLocation>
</comment>
<keyword evidence="9" id="KW-1185">Reference proteome</keyword>
<evidence type="ECO:0000256" key="3">
    <source>
        <dbReference type="ARBA" id="ARBA00022692"/>
    </source>
</evidence>
<dbReference type="CDD" id="cd06173">
    <property type="entry name" value="MFS_MefA_like"/>
    <property type="match status" value="1"/>
</dbReference>
<dbReference type="PROSITE" id="PS50850">
    <property type="entry name" value="MFS"/>
    <property type="match status" value="1"/>
</dbReference>
<proteinExistence type="predicted"/>
<feature type="transmembrane region" description="Helical" evidence="6">
    <location>
        <begin position="144"/>
        <end position="164"/>
    </location>
</feature>
<feature type="transmembrane region" description="Helical" evidence="6">
    <location>
        <begin position="347"/>
        <end position="375"/>
    </location>
</feature>
<evidence type="ECO:0000256" key="2">
    <source>
        <dbReference type="ARBA" id="ARBA00022475"/>
    </source>
</evidence>
<evidence type="ECO:0000256" key="4">
    <source>
        <dbReference type="ARBA" id="ARBA00022989"/>
    </source>
</evidence>
<protein>
    <submittedName>
        <fullName evidence="8">DHA3 family multidrug efflux protein-like MFS transporter</fullName>
    </submittedName>
</protein>
<dbReference type="PANTHER" id="PTHR23513:SF11">
    <property type="entry name" value="STAPHYLOFERRIN A TRANSPORTER"/>
    <property type="match status" value="1"/>
</dbReference>
<keyword evidence="5 6" id="KW-0472">Membrane</keyword>
<organism evidence="8 9">
    <name type="scientific">Brooklawnia cerclae</name>
    <dbReference type="NCBI Taxonomy" id="349934"/>
    <lineage>
        <taxon>Bacteria</taxon>
        <taxon>Bacillati</taxon>
        <taxon>Actinomycetota</taxon>
        <taxon>Actinomycetes</taxon>
        <taxon>Propionibacteriales</taxon>
        <taxon>Propionibacteriaceae</taxon>
        <taxon>Brooklawnia</taxon>
    </lineage>
</organism>
<sequence>MRTFHQVLVNTLLANVTTGMVWFGLVFWAYLETRSVLVTSVLGGSYMLLIALASVPFGTLIDRVRKKTAMTVATVATGVAFAAGLVLVLLVPSDVLLDMGGPAFWVLVVVLLCGTVVESIRGLALATCVTMLVPADDRPRANGLVGMTQGVGLAVNSVVSGLAVGYLGMGWLLAAGVVLIALSGLHLATLRIPEPEVVHAEGVPAKVDFVAAFRMAGAVPGLLGLIVFSTLNNLLGGVYMSLMDPYGLELVSVQAWGLLWGGLSMGFIVGGAIIQRTGLGANPVRTLLAVNVAMWMLGATMTIRESIVLLSIGIFFYMALITYAEASEQTVLQKVVPFAQQGRVFGFAQAVELGAAPLSTFLVGPLAEFWIIPFMESDEGRRSLGWLLGEGTTRGIALVFVIASVVGLGLTILAFCSRPYRVLSRTYDAATVNEVIGEDAGTRPE</sequence>
<accession>A0ABX0SIM4</accession>